<evidence type="ECO:0000313" key="7">
    <source>
        <dbReference type="EMBL" id="MPM06183.1"/>
    </source>
</evidence>
<proteinExistence type="predicted"/>
<accession>A0A644WVT5</accession>
<keyword evidence="4 6" id="KW-1133">Transmembrane helix</keyword>
<keyword evidence="2" id="KW-1003">Cell membrane</keyword>
<name>A0A644WVT5_9ZZZZ</name>
<gene>
    <name evidence="7" type="ORF">SDC9_52479</name>
</gene>
<feature type="transmembrane region" description="Helical" evidence="6">
    <location>
        <begin position="137"/>
        <end position="158"/>
    </location>
</feature>
<dbReference type="EMBL" id="VSSQ01001206">
    <property type="protein sequence ID" value="MPM06183.1"/>
    <property type="molecule type" value="Genomic_DNA"/>
</dbReference>
<organism evidence="7">
    <name type="scientific">bioreactor metagenome</name>
    <dbReference type="NCBI Taxonomy" id="1076179"/>
    <lineage>
        <taxon>unclassified sequences</taxon>
        <taxon>metagenomes</taxon>
        <taxon>ecological metagenomes</taxon>
    </lineage>
</organism>
<evidence type="ECO:0000256" key="3">
    <source>
        <dbReference type="ARBA" id="ARBA00022692"/>
    </source>
</evidence>
<comment type="subcellular location">
    <subcellularLocation>
        <location evidence="1">Cell membrane</location>
        <topology evidence="1">Multi-pass membrane protein</topology>
    </subcellularLocation>
</comment>
<keyword evidence="5 6" id="KW-0472">Membrane</keyword>
<evidence type="ECO:0000256" key="6">
    <source>
        <dbReference type="SAM" id="Phobius"/>
    </source>
</evidence>
<feature type="transmembrane region" description="Helical" evidence="6">
    <location>
        <begin position="42"/>
        <end position="65"/>
    </location>
</feature>
<protein>
    <recommendedName>
        <fullName evidence="8">Gliding motility-associated ABC transporter permease subunit GldF</fullName>
    </recommendedName>
</protein>
<comment type="caution">
    <text evidence="7">The sequence shown here is derived from an EMBL/GenBank/DDBJ whole genome shotgun (WGS) entry which is preliminary data.</text>
</comment>
<reference evidence="7" key="1">
    <citation type="submission" date="2019-08" db="EMBL/GenBank/DDBJ databases">
        <authorList>
            <person name="Kucharzyk K."/>
            <person name="Murdoch R.W."/>
            <person name="Higgins S."/>
            <person name="Loffler F."/>
        </authorList>
    </citation>
    <scope>NUCLEOTIDE SEQUENCE</scope>
</reference>
<dbReference type="GO" id="GO:0005886">
    <property type="term" value="C:plasma membrane"/>
    <property type="evidence" value="ECO:0007669"/>
    <property type="project" value="UniProtKB-SubCell"/>
</dbReference>
<evidence type="ECO:0000256" key="4">
    <source>
        <dbReference type="ARBA" id="ARBA00022989"/>
    </source>
</evidence>
<feature type="transmembrane region" description="Helical" evidence="6">
    <location>
        <begin position="96"/>
        <end position="117"/>
    </location>
</feature>
<sequence>MYALFKKEINSFLHSLIGYIVICVFLAANGLILWVFPNSFNILGFGYATLDSLFILAPFVFLFLLPAISMRSFADEINTGTIELLMTKPISEMKIIAAKYLSGIVILIFSLLPTLIYLNTISQLAVPKGNLDFGGIWGSYIGLLFLGASFLAIGIFASSISKNQIVSFVIAVFLTAFMYLGFEFIYDSGIFKGAELFIKSLGISEHYISMSRGVIDSRDLLYFLSLITLFLMLTRLSLEKRKW</sequence>
<evidence type="ECO:0000256" key="5">
    <source>
        <dbReference type="ARBA" id="ARBA00023136"/>
    </source>
</evidence>
<evidence type="ECO:0000256" key="1">
    <source>
        <dbReference type="ARBA" id="ARBA00004651"/>
    </source>
</evidence>
<feature type="transmembrane region" description="Helical" evidence="6">
    <location>
        <begin position="220"/>
        <end position="238"/>
    </location>
</feature>
<dbReference type="InterPro" id="IPR051449">
    <property type="entry name" value="ABC-2_transporter_component"/>
</dbReference>
<dbReference type="AlphaFoldDB" id="A0A644WVT5"/>
<keyword evidence="3 6" id="KW-0812">Transmembrane</keyword>
<dbReference type="GO" id="GO:0140359">
    <property type="term" value="F:ABC-type transporter activity"/>
    <property type="evidence" value="ECO:0007669"/>
    <property type="project" value="InterPro"/>
</dbReference>
<dbReference type="PANTHER" id="PTHR30294">
    <property type="entry name" value="MEMBRANE COMPONENT OF ABC TRANSPORTER YHHJ-RELATED"/>
    <property type="match status" value="1"/>
</dbReference>
<dbReference type="Pfam" id="PF12679">
    <property type="entry name" value="ABC2_membrane_2"/>
    <property type="match status" value="1"/>
</dbReference>
<evidence type="ECO:0008006" key="8">
    <source>
        <dbReference type="Google" id="ProtNLM"/>
    </source>
</evidence>
<feature type="transmembrane region" description="Helical" evidence="6">
    <location>
        <begin position="12"/>
        <end position="36"/>
    </location>
</feature>
<dbReference type="PANTHER" id="PTHR30294:SF29">
    <property type="entry name" value="MULTIDRUG ABC TRANSPORTER PERMEASE YBHS-RELATED"/>
    <property type="match status" value="1"/>
</dbReference>
<dbReference type="NCBIfam" id="TIGR03518">
    <property type="entry name" value="ABC_perm_GldF"/>
    <property type="match status" value="1"/>
</dbReference>
<dbReference type="InterPro" id="IPR019860">
    <property type="entry name" value="Motility-assoc_ABC_perm_GldF"/>
</dbReference>
<feature type="transmembrane region" description="Helical" evidence="6">
    <location>
        <begin position="165"/>
        <end position="186"/>
    </location>
</feature>
<evidence type="ECO:0000256" key="2">
    <source>
        <dbReference type="ARBA" id="ARBA00022475"/>
    </source>
</evidence>